<dbReference type="Proteomes" id="UP000008068">
    <property type="component" value="Unassembled WGS sequence"/>
</dbReference>
<feature type="transmembrane region" description="Helical" evidence="2">
    <location>
        <begin position="77"/>
        <end position="95"/>
    </location>
</feature>
<sequence>MEDSTPSNIEQEILAEIQVSSNKQKRWEESKLARVIRRGAIYFIFWLSLAWCMVLAVAGFVPSILPSNHRELSAMNAGFLLAGVNLGLYGIVTGFEKKSTRELEHYKSRAAEDKKALALLDQLKQNQELYQQKVEEELRKVTHISVFSVHPNFQSFLWLSRLLIAICSNMLHAMLKYKLVGESYVAGFLFCVFFFSTYAAHVYCDNTAHSYQKSGDKQREEKLLVKKGTLIDLRQELLTEIQLYRDKQKRWEASKDARRYKNLAMTHVCYSFLIFTTVIIISIFFPSILPPSHAELSAFYAAAIFFSVLLAWYESRKMSLEKRSIDNSNFEDYQNKVENGARAQRLLEQLKQNHEMYLREVNKEYKTCIITLVRLKNTMMGMMTIGFGIYKVLEGTIVPIVCWIFWIIIYIVSGHFVMKLDDPNLKFIDWDFWRAAWRREKITCKKCRNKMKPS</sequence>
<protein>
    <submittedName>
        <fullName evidence="3">Uncharacterized protein</fullName>
    </submittedName>
</protein>
<feature type="coiled-coil region" evidence="1">
    <location>
        <begin position="333"/>
        <end position="367"/>
    </location>
</feature>
<keyword evidence="4" id="KW-1185">Reference proteome</keyword>
<keyword evidence="2" id="KW-1133">Transmembrane helix</keyword>
<evidence type="ECO:0000313" key="4">
    <source>
        <dbReference type="Proteomes" id="UP000008068"/>
    </source>
</evidence>
<feature type="transmembrane region" description="Helical" evidence="2">
    <location>
        <begin position="294"/>
        <end position="313"/>
    </location>
</feature>
<keyword evidence="2" id="KW-0472">Membrane</keyword>
<proteinExistence type="predicted"/>
<name>G0NNF5_CAEBE</name>
<evidence type="ECO:0000256" key="2">
    <source>
        <dbReference type="SAM" id="Phobius"/>
    </source>
</evidence>
<feature type="transmembrane region" description="Helical" evidence="2">
    <location>
        <begin position="40"/>
        <end position="65"/>
    </location>
</feature>
<accession>G0NNF5</accession>
<organism evidence="4">
    <name type="scientific">Caenorhabditis brenneri</name>
    <name type="common">Nematode worm</name>
    <dbReference type="NCBI Taxonomy" id="135651"/>
    <lineage>
        <taxon>Eukaryota</taxon>
        <taxon>Metazoa</taxon>
        <taxon>Ecdysozoa</taxon>
        <taxon>Nematoda</taxon>
        <taxon>Chromadorea</taxon>
        <taxon>Rhabditida</taxon>
        <taxon>Rhabditina</taxon>
        <taxon>Rhabditomorpha</taxon>
        <taxon>Rhabditoidea</taxon>
        <taxon>Rhabditidae</taxon>
        <taxon>Peloderinae</taxon>
        <taxon>Caenorhabditis</taxon>
    </lineage>
</organism>
<feature type="transmembrane region" description="Helical" evidence="2">
    <location>
        <begin position="396"/>
        <end position="418"/>
    </location>
</feature>
<dbReference type="EMBL" id="GL379914">
    <property type="protein sequence ID" value="EGT34549.1"/>
    <property type="molecule type" value="Genomic_DNA"/>
</dbReference>
<feature type="transmembrane region" description="Helical" evidence="2">
    <location>
        <begin position="156"/>
        <end position="177"/>
    </location>
</feature>
<feature type="transmembrane region" description="Helical" evidence="2">
    <location>
        <begin position="268"/>
        <end position="288"/>
    </location>
</feature>
<dbReference type="AlphaFoldDB" id="G0NNF5"/>
<feature type="transmembrane region" description="Helical" evidence="2">
    <location>
        <begin position="183"/>
        <end position="204"/>
    </location>
</feature>
<dbReference type="HOGENOM" id="CLU_034405_0_0_1"/>
<evidence type="ECO:0000313" key="3">
    <source>
        <dbReference type="EMBL" id="EGT34549.1"/>
    </source>
</evidence>
<keyword evidence="2" id="KW-0812">Transmembrane</keyword>
<dbReference type="InParanoid" id="G0NNF5"/>
<gene>
    <name evidence="3" type="ORF">CAEBREN_03896</name>
</gene>
<keyword evidence="1" id="KW-0175">Coiled coil</keyword>
<reference evidence="4" key="1">
    <citation type="submission" date="2011-07" db="EMBL/GenBank/DDBJ databases">
        <authorList>
            <consortium name="Caenorhabditis brenneri Sequencing and Analysis Consortium"/>
            <person name="Wilson R.K."/>
        </authorList>
    </citation>
    <scope>NUCLEOTIDE SEQUENCE [LARGE SCALE GENOMIC DNA]</scope>
    <source>
        <strain evidence="4">PB2801</strain>
    </source>
</reference>
<evidence type="ECO:0000256" key="1">
    <source>
        <dbReference type="SAM" id="Coils"/>
    </source>
</evidence>
<feature type="transmembrane region" description="Helical" evidence="2">
    <location>
        <begin position="368"/>
        <end position="390"/>
    </location>
</feature>